<evidence type="ECO:0000313" key="2">
    <source>
        <dbReference type="Proteomes" id="UP000178991"/>
    </source>
</evidence>
<comment type="caution">
    <text evidence="1">The sequence shown here is derived from an EMBL/GenBank/DDBJ whole genome shotgun (WGS) entry which is preliminary data.</text>
</comment>
<organism evidence="1 2">
    <name type="scientific">Candidatus Staskawiczbacteria bacterium RIFCSPHIGHO2_01_FULL_34_27</name>
    <dbReference type="NCBI Taxonomy" id="1802199"/>
    <lineage>
        <taxon>Bacteria</taxon>
        <taxon>Candidatus Staskawicziibacteriota</taxon>
    </lineage>
</organism>
<protein>
    <submittedName>
        <fullName evidence="1">Uncharacterized protein</fullName>
    </submittedName>
</protein>
<proteinExistence type="predicted"/>
<accession>A0A1G2HK71</accession>
<gene>
    <name evidence="1" type="ORF">A2639_01985</name>
</gene>
<sequence>MANYRYKVPVIEVPKKEKDPINFVLNALSGIAKHPYELVIDASHVLKPAKLTDEGIRSWYQATQARKTYHFGVPDSRTIEARRLAEQYVSEISQWVDQPTIVVWDRNGTRNVLSNRRL</sequence>
<name>A0A1G2HK71_9BACT</name>
<evidence type="ECO:0000313" key="1">
    <source>
        <dbReference type="EMBL" id="OGZ62819.1"/>
    </source>
</evidence>
<dbReference type="EMBL" id="MHOL01000012">
    <property type="protein sequence ID" value="OGZ62819.1"/>
    <property type="molecule type" value="Genomic_DNA"/>
</dbReference>
<dbReference type="Proteomes" id="UP000178991">
    <property type="component" value="Unassembled WGS sequence"/>
</dbReference>
<dbReference type="AlphaFoldDB" id="A0A1G2HK71"/>
<reference evidence="1 2" key="1">
    <citation type="journal article" date="2016" name="Nat. Commun.">
        <title>Thousands of microbial genomes shed light on interconnected biogeochemical processes in an aquifer system.</title>
        <authorList>
            <person name="Anantharaman K."/>
            <person name="Brown C.T."/>
            <person name="Hug L.A."/>
            <person name="Sharon I."/>
            <person name="Castelle C.J."/>
            <person name="Probst A.J."/>
            <person name="Thomas B.C."/>
            <person name="Singh A."/>
            <person name="Wilkins M.J."/>
            <person name="Karaoz U."/>
            <person name="Brodie E.L."/>
            <person name="Williams K.H."/>
            <person name="Hubbard S.S."/>
            <person name="Banfield J.F."/>
        </authorList>
    </citation>
    <scope>NUCLEOTIDE SEQUENCE [LARGE SCALE GENOMIC DNA]</scope>
</reference>